<proteinExistence type="predicted"/>
<organism evidence="2 3">
    <name type="scientific">Clostridium beijerinckii</name>
    <name type="common">Clostridium MP</name>
    <dbReference type="NCBI Taxonomy" id="1520"/>
    <lineage>
        <taxon>Bacteria</taxon>
        <taxon>Bacillati</taxon>
        <taxon>Bacillota</taxon>
        <taxon>Clostridia</taxon>
        <taxon>Eubacteriales</taxon>
        <taxon>Clostridiaceae</taxon>
        <taxon>Clostridium</taxon>
    </lineage>
</organism>
<reference evidence="2 3" key="1">
    <citation type="submission" date="2020-04" db="EMBL/GenBank/DDBJ databases">
        <authorList>
            <person name="Hitch T.C.A."/>
            <person name="Wylensek D."/>
            <person name="Clavel T."/>
        </authorList>
    </citation>
    <scope>NUCLEOTIDE SEQUENCE [LARGE SCALE GENOMIC DNA]</scope>
    <source>
        <strain evidence="2 3">WB01_NA02</strain>
    </source>
</reference>
<accession>A0A7X9SKM6</accession>
<evidence type="ECO:0000313" key="3">
    <source>
        <dbReference type="Proteomes" id="UP000587880"/>
    </source>
</evidence>
<dbReference type="AlphaFoldDB" id="A0A7X9SKM6"/>
<feature type="transmembrane region" description="Helical" evidence="1">
    <location>
        <begin position="49"/>
        <end position="68"/>
    </location>
</feature>
<dbReference type="RefSeq" id="WP_168981034.1">
    <property type="nucleotide sequence ID" value="NZ_JABAGD010000003.1"/>
</dbReference>
<comment type="caution">
    <text evidence="2">The sequence shown here is derived from an EMBL/GenBank/DDBJ whole genome shotgun (WGS) entry which is preliminary data.</text>
</comment>
<keyword evidence="1" id="KW-0472">Membrane</keyword>
<protein>
    <submittedName>
        <fullName evidence="2">Uncharacterized protein</fullName>
    </submittedName>
</protein>
<keyword evidence="1" id="KW-1133">Transmembrane helix</keyword>
<sequence>MNYMITILITIFILGVQNYLSIRRYWWLGAIVPGLYVIFAIWFKVYKAPMFQTGLLILLGAILLGIWANGREQYKKKINKEIDKMKSKDIE</sequence>
<gene>
    <name evidence="2" type="ORF">HF849_02805</name>
</gene>
<evidence type="ECO:0000313" key="2">
    <source>
        <dbReference type="EMBL" id="NMF03686.1"/>
    </source>
</evidence>
<keyword evidence="1" id="KW-0812">Transmembrane</keyword>
<name>A0A7X9SKM6_CLOBE</name>
<feature type="transmembrane region" description="Helical" evidence="1">
    <location>
        <begin position="25"/>
        <end position="43"/>
    </location>
</feature>
<dbReference type="EMBL" id="JABAGD010000003">
    <property type="protein sequence ID" value="NMF03686.1"/>
    <property type="molecule type" value="Genomic_DNA"/>
</dbReference>
<evidence type="ECO:0000256" key="1">
    <source>
        <dbReference type="SAM" id="Phobius"/>
    </source>
</evidence>
<dbReference type="Proteomes" id="UP000587880">
    <property type="component" value="Unassembled WGS sequence"/>
</dbReference>